<dbReference type="SUPFAM" id="SSF53850">
    <property type="entry name" value="Periplasmic binding protein-like II"/>
    <property type="match status" value="1"/>
</dbReference>
<dbReference type="GO" id="GO:1904680">
    <property type="term" value="F:peptide transmembrane transporter activity"/>
    <property type="evidence" value="ECO:0007669"/>
    <property type="project" value="TreeGrafter"/>
</dbReference>
<evidence type="ECO:0000313" key="9">
    <source>
        <dbReference type="Proteomes" id="UP000555393"/>
    </source>
</evidence>
<dbReference type="Pfam" id="PF00496">
    <property type="entry name" value="SBP_bac_5"/>
    <property type="match status" value="1"/>
</dbReference>
<evidence type="ECO:0000256" key="2">
    <source>
        <dbReference type="ARBA" id="ARBA00005695"/>
    </source>
</evidence>
<dbReference type="CDD" id="cd08512">
    <property type="entry name" value="PBP2_NikA_DppA_OppA_like_7"/>
    <property type="match status" value="1"/>
</dbReference>
<dbReference type="AlphaFoldDB" id="A0A841LUK9"/>
<dbReference type="Gene3D" id="3.10.105.10">
    <property type="entry name" value="Dipeptide-binding Protein, Domain 3"/>
    <property type="match status" value="1"/>
</dbReference>
<evidence type="ECO:0000256" key="1">
    <source>
        <dbReference type="ARBA" id="ARBA00004418"/>
    </source>
</evidence>
<feature type="chain" id="PRO_5032612134" evidence="6">
    <location>
        <begin position="27"/>
        <end position="529"/>
    </location>
</feature>
<evidence type="ECO:0000256" key="5">
    <source>
        <dbReference type="ARBA" id="ARBA00022764"/>
    </source>
</evidence>
<dbReference type="PANTHER" id="PTHR30290:SF9">
    <property type="entry name" value="OLIGOPEPTIDE-BINDING PROTEIN APPA"/>
    <property type="match status" value="1"/>
</dbReference>
<dbReference type="PANTHER" id="PTHR30290">
    <property type="entry name" value="PERIPLASMIC BINDING COMPONENT OF ABC TRANSPORTER"/>
    <property type="match status" value="1"/>
</dbReference>
<keyword evidence="5" id="KW-0574">Periplasm</keyword>
<dbReference type="RefSeq" id="WP_184223908.1">
    <property type="nucleotide sequence ID" value="NZ_JACIIU010000015.1"/>
</dbReference>
<comment type="caution">
    <text evidence="8">The sequence shown here is derived from an EMBL/GenBank/DDBJ whole genome shotgun (WGS) entry which is preliminary data.</text>
</comment>
<reference evidence="8 9" key="1">
    <citation type="submission" date="2020-08" db="EMBL/GenBank/DDBJ databases">
        <title>Genomic Encyclopedia of Type Strains, Phase IV (KMG-IV): sequencing the most valuable type-strain genomes for metagenomic binning, comparative biology and taxonomic classification.</title>
        <authorList>
            <person name="Goeker M."/>
        </authorList>
    </citation>
    <scope>NUCLEOTIDE SEQUENCE [LARGE SCALE GENOMIC DNA]</scope>
    <source>
        <strain evidence="8 9">DSM 22336</strain>
    </source>
</reference>
<evidence type="ECO:0000256" key="3">
    <source>
        <dbReference type="ARBA" id="ARBA00022448"/>
    </source>
</evidence>
<feature type="domain" description="Solute-binding protein family 5" evidence="7">
    <location>
        <begin position="77"/>
        <end position="438"/>
    </location>
</feature>
<organism evidence="8 9">
    <name type="scientific">Paenochrobactrum gallinarii</name>
    <dbReference type="NCBI Taxonomy" id="643673"/>
    <lineage>
        <taxon>Bacteria</taxon>
        <taxon>Pseudomonadati</taxon>
        <taxon>Pseudomonadota</taxon>
        <taxon>Alphaproteobacteria</taxon>
        <taxon>Hyphomicrobiales</taxon>
        <taxon>Brucellaceae</taxon>
        <taxon>Paenochrobactrum</taxon>
    </lineage>
</organism>
<protein>
    <submittedName>
        <fullName evidence="8">Peptide/nickel transport system substrate-binding protein</fullName>
    </submittedName>
</protein>
<comment type="subcellular location">
    <subcellularLocation>
        <location evidence="1">Periplasm</location>
    </subcellularLocation>
</comment>
<dbReference type="PIRSF" id="PIRSF002741">
    <property type="entry name" value="MppA"/>
    <property type="match status" value="1"/>
</dbReference>
<dbReference type="InterPro" id="IPR030678">
    <property type="entry name" value="Peptide/Ni-bd"/>
</dbReference>
<sequence length="529" mass="59696">MLGNLIRYTVFAGLLASTAMLSPAGAFERTEDGNIIVFTGRQAIPVLDPHVRYDWSTRMVQQGFYDALLKYEGDPAEIKPWLAKSWDVSEDGKTWTFHLADNAKFHNGDPVDAEAVRYSFERGLKLNKGIAWMLKDFLKPEGITVVDAHTVKFELDAPYAPFISFLPWWYIVNPNQVKANEVDGDYGQKWLTDNEAGSGPFTMDRWEPNVLYSLKANADYWRGWPQGENRPAGVIYKIIREPAAQKAALQRGEVDIAEGLTSDDYVQMARIPNITIQNHKGMTTFGIKFNTQKGPTADINLRKAIAYAMDYDALVQIYNGDASLETSPLPDAMQGHIAVEAMPRHDIAKAKEYLAKSAYPDGGITLPYVHVAGLEEARRIGLVLMENLKELNINVEIQPEQWPNMVANGAKVETAPAMTSVYTTPISTDPDAVAYQYHPNSWGQYYAMSFYDNPDVAKKIDQARASTSWDERAKLYAEVQTQIVADQPEVFGMLQNRRWAHQSYLQDFKFSPVHFTGEVDLYPLWIKEQ</sequence>
<dbReference type="Gene3D" id="3.40.190.10">
    <property type="entry name" value="Periplasmic binding protein-like II"/>
    <property type="match status" value="1"/>
</dbReference>
<accession>A0A841LUK9</accession>
<gene>
    <name evidence="8" type="ORF">FHS77_002583</name>
</gene>
<name>A0A841LUK9_9HYPH</name>
<comment type="similarity">
    <text evidence="2">Belongs to the bacterial solute-binding protein 5 family.</text>
</comment>
<proteinExistence type="inferred from homology"/>
<dbReference type="Proteomes" id="UP000555393">
    <property type="component" value="Unassembled WGS sequence"/>
</dbReference>
<evidence type="ECO:0000256" key="4">
    <source>
        <dbReference type="ARBA" id="ARBA00022729"/>
    </source>
</evidence>
<dbReference type="Gene3D" id="3.90.76.10">
    <property type="entry name" value="Dipeptide-binding Protein, Domain 1"/>
    <property type="match status" value="1"/>
</dbReference>
<dbReference type="GO" id="GO:0015833">
    <property type="term" value="P:peptide transport"/>
    <property type="evidence" value="ECO:0007669"/>
    <property type="project" value="TreeGrafter"/>
</dbReference>
<evidence type="ECO:0000256" key="6">
    <source>
        <dbReference type="SAM" id="SignalP"/>
    </source>
</evidence>
<evidence type="ECO:0000313" key="8">
    <source>
        <dbReference type="EMBL" id="MBB6262015.1"/>
    </source>
</evidence>
<dbReference type="GO" id="GO:0030288">
    <property type="term" value="C:outer membrane-bounded periplasmic space"/>
    <property type="evidence" value="ECO:0007669"/>
    <property type="project" value="UniProtKB-ARBA"/>
</dbReference>
<keyword evidence="3" id="KW-0813">Transport</keyword>
<evidence type="ECO:0000259" key="7">
    <source>
        <dbReference type="Pfam" id="PF00496"/>
    </source>
</evidence>
<dbReference type="InterPro" id="IPR039424">
    <property type="entry name" value="SBP_5"/>
</dbReference>
<dbReference type="GO" id="GO:0043190">
    <property type="term" value="C:ATP-binding cassette (ABC) transporter complex"/>
    <property type="evidence" value="ECO:0007669"/>
    <property type="project" value="InterPro"/>
</dbReference>
<dbReference type="EMBL" id="JACIIU010000015">
    <property type="protein sequence ID" value="MBB6262015.1"/>
    <property type="molecule type" value="Genomic_DNA"/>
</dbReference>
<keyword evidence="4 6" id="KW-0732">Signal</keyword>
<dbReference type="InterPro" id="IPR000914">
    <property type="entry name" value="SBP_5_dom"/>
</dbReference>
<keyword evidence="9" id="KW-1185">Reference proteome</keyword>
<feature type="signal peptide" evidence="6">
    <location>
        <begin position="1"/>
        <end position="26"/>
    </location>
</feature>